<gene>
    <name evidence="1" type="ORF">CJN711_LOCUS10159</name>
</gene>
<dbReference type="EMBL" id="CAJNOV010004149">
    <property type="protein sequence ID" value="CAF1164027.1"/>
    <property type="molecule type" value="Genomic_DNA"/>
</dbReference>
<sequence>MKQFYNSNKIKLISLSKDPLNKFYRYTIIFDILVPSLPTNEQRLALILLNSQTSIFITSTDHICLNTTEGTSESEAMLKLNQFIRLVISVDTTSITWV</sequence>
<dbReference type="AlphaFoldDB" id="A0A814TP96"/>
<evidence type="ECO:0000313" key="1">
    <source>
        <dbReference type="EMBL" id="CAF1164027.1"/>
    </source>
</evidence>
<organism evidence="1 2">
    <name type="scientific">Rotaria magnacalcarata</name>
    <dbReference type="NCBI Taxonomy" id="392030"/>
    <lineage>
        <taxon>Eukaryota</taxon>
        <taxon>Metazoa</taxon>
        <taxon>Spiralia</taxon>
        <taxon>Gnathifera</taxon>
        <taxon>Rotifera</taxon>
        <taxon>Eurotatoria</taxon>
        <taxon>Bdelloidea</taxon>
        <taxon>Philodinida</taxon>
        <taxon>Philodinidae</taxon>
        <taxon>Rotaria</taxon>
    </lineage>
</organism>
<reference evidence="1" key="1">
    <citation type="submission" date="2021-02" db="EMBL/GenBank/DDBJ databases">
        <authorList>
            <person name="Nowell W R."/>
        </authorList>
    </citation>
    <scope>NUCLEOTIDE SEQUENCE</scope>
</reference>
<proteinExistence type="predicted"/>
<accession>A0A814TP96</accession>
<protein>
    <submittedName>
        <fullName evidence="1">Uncharacterized protein</fullName>
    </submittedName>
</protein>
<evidence type="ECO:0000313" key="2">
    <source>
        <dbReference type="Proteomes" id="UP000663855"/>
    </source>
</evidence>
<dbReference type="Proteomes" id="UP000663855">
    <property type="component" value="Unassembled WGS sequence"/>
</dbReference>
<comment type="caution">
    <text evidence="1">The sequence shown here is derived from an EMBL/GenBank/DDBJ whole genome shotgun (WGS) entry which is preliminary data.</text>
</comment>
<name>A0A814TP96_9BILA</name>